<evidence type="ECO:0000313" key="5">
    <source>
        <dbReference type="EMBL" id="KGM30319.1"/>
    </source>
</evidence>
<comment type="caution">
    <text evidence="5">The sequence shown here is derived from an EMBL/GenBank/DDBJ whole genome shotgun (WGS) entry which is preliminary data.</text>
</comment>
<dbReference type="Pfam" id="PF00392">
    <property type="entry name" value="GntR"/>
    <property type="match status" value="1"/>
</dbReference>
<gene>
    <name evidence="5" type="ORF">P409_33760</name>
</gene>
<organism evidence="5 6">
    <name type="scientific">Inquilinus limosus MP06</name>
    <dbReference type="NCBI Taxonomy" id="1398085"/>
    <lineage>
        <taxon>Bacteria</taxon>
        <taxon>Pseudomonadati</taxon>
        <taxon>Pseudomonadota</taxon>
        <taxon>Alphaproteobacteria</taxon>
        <taxon>Rhodospirillales</taxon>
        <taxon>Rhodospirillaceae</taxon>
        <taxon>Inquilinus</taxon>
    </lineage>
</organism>
<dbReference type="SUPFAM" id="SSF46785">
    <property type="entry name" value="Winged helix' DNA-binding domain"/>
    <property type="match status" value="1"/>
</dbReference>
<keyword evidence="2" id="KW-0238">DNA-binding</keyword>
<name>A0A0A0CX01_9PROT</name>
<dbReference type="OrthoDB" id="9809707at2"/>
<feature type="domain" description="HTH gntR-type" evidence="4">
    <location>
        <begin position="15"/>
        <end position="83"/>
    </location>
</feature>
<evidence type="ECO:0000313" key="6">
    <source>
        <dbReference type="Proteomes" id="UP000029995"/>
    </source>
</evidence>
<evidence type="ECO:0000256" key="3">
    <source>
        <dbReference type="ARBA" id="ARBA00023163"/>
    </source>
</evidence>
<dbReference type="PANTHER" id="PTHR43537">
    <property type="entry name" value="TRANSCRIPTIONAL REGULATOR, GNTR FAMILY"/>
    <property type="match status" value="1"/>
</dbReference>
<evidence type="ECO:0000256" key="2">
    <source>
        <dbReference type="ARBA" id="ARBA00023125"/>
    </source>
</evidence>
<keyword evidence="1" id="KW-0805">Transcription regulation</keyword>
<dbReference type="SMART" id="SM00345">
    <property type="entry name" value="HTH_GNTR"/>
    <property type="match status" value="1"/>
</dbReference>
<accession>A0A0A0CX01</accession>
<dbReference type="AlphaFoldDB" id="A0A0A0CX01"/>
<protein>
    <submittedName>
        <fullName evidence="5">GntR family transcriptional regulator</fullName>
    </submittedName>
</protein>
<dbReference type="InterPro" id="IPR036390">
    <property type="entry name" value="WH_DNA-bd_sf"/>
</dbReference>
<dbReference type="PRINTS" id="PR00035">
    <property type="entry name" value="HTHGNTR"/>
</dbReference>
<dbReference type="Pfam" id="PF07729">
    <property type="entry name" value="FCD"/>
    <property type="match status" value="1"/>
</dbReference>
<dbReference type="GO" id="GO:0003677">
    <property type="term" value="F:DNA binding"/>
    <property type="evidence" value="ECO:0007669"/>
    <property type="project" value="UniProtKB-KW"/>
</dbReference>
<dbReference type="Gene3D" id="1.20.120.530">
    <property type="entry name" value="GntR ligand-binding domain-like"/>
    <property type="match status" value="1"/>
</dbReference>
<dbReference type="InterPro" id="IPR000524">
    <property type="entry name" value="Tscrpt_reg_HTH_GntR"/>
</dbReference>
<dbReference type="PANTHER" id="PTHR43537:SF44">
    <property type="entry name" value="GNTR FAMILY REGULATORY PROTEIN"/>
    <property type="match status" value="1"/>
</dbReference>
<evidence type="ECO:0000256" key="1">
    <source>
        <dbReference type="ARBA" id="ARBA00023015"/>
    </source>
</evidence>
<dbReference type="CDD" id="cd07377">
    <property type="entry name" value="WHTH_GntR"/>
    <property type="match status" value="1"/>
</dbReference>
<dbReference type="EMBL" id="JANX01000900">
    <property type="protein sequence ID" value="KGM30319.1"/>
    <property type="molecule type" value="Genomic_DNA"/>
</dbReference>
<evidence type="ECO:0000259" key="4">
    <source>
        <dbReference type="PROSITE" id="PS50949"/>
    </source>
</evidence>
<dbReference type="Proteomes" id="UP000029995">
    <property type="component" value="Unassembled WGS sequence"/>
</dbReference>
<dbReference type="PROSITE" id="PS50949">
    <property type="entry name" value="HTH_GNTR"/>
    <property type="match status" value="1"/>
</dbReference>
<dbReference type="InterPro" id="IPR011711">
    <property type="entry name" value="GntR_C"/>
</dbReference>
<keyword evidence="3" id="KW-0804">Transcription</keyword>
<reference evidence="5 6" key="1">
    <citation type="submission" date="2014-01" db="EMBL/GenBank/DDBJ databases">
        <title>Genome sequence determination for a cystic fibrosis isolate, Inquilinus limosus.</title>
        <authorList>
            <person name="Pino M."/>
            <person name="Di Conza J."/>
            <person name="Gutkind G."/>
        </authorList>
    </citation>
    <scope>NUCLEOTIDE SEQUENCE [LARGE SCALE GENOMIC DNA]</scope>
    <source>
        <strain evidence="5 6">MP06</strain>
    </source>
</reference>
<dbReference type="InterPro" id="IPR008920">
    <property type="entry name" value="TF_FadR/GntR_C"/>
</dbReference>
<dbReference type="Gene3D" id="1.10.10.10">
    <property type="entry name" value="Winged helix-like DNA-binding domain superfamily/Winged helix DNA-binding domain"/>
    <property type="match status" value="1"/>
</dbReference>
<dbReference type="SUPFAM" id="SSF48008">
    <property type="entry name" value="GntR ligand-binding domain-like"/>
    <property type="match status" value="1"/>
</dbReference>
<dbReference type="SMART" id="SM00895">
    <property type="entry name" value="FCD"/>
    <property type="match status" value="1"/>
</dbReference>
<dbReference type="GO" id="GO:0003700">
    <property type="term" value="F:DNA-binding transcription factor activity"/>
    <property type="evidence" value="ECO:0007669"/>
    <property type="project" value="InterPro"/>
</dbReference>
<proteinExistence type="predicted"/>
<sequence length="251" mass="26410">MSGDSAAFGAIRKAPNLTAGLVETLEAQIASGDLGPGQRLPTEQAIVTATGVSRTVVREALASLRARGLITTRQGLGAFVAETVPARAFAIDAEKLESIGDLLQVLELRLSIEVEAAALAAERRDPEQLARIEAAQAAFLAAISAPGADAETVGLGEDLAVHRAILAATGNAYFARVFDVFNVVIPRQRIPVAALSQGERERHLRRVGQEHEAILAAIRAGDAAAARRAMRVHLTRARDRYAALQSEATAG</sequence>
<dbReference type="InterPro" id="IPR036388">
    <property type="entry name" value="WH-like_DNA-bd_sf"/>
</dbReference>
<dbReference type="RefSeq" id="WP_034849009.1">
    <property type="nucleotide sequence ID" value="NZ_JANX01000900.1"/>
</dbReference>